<dbReference type="AlphaFoldDB" id="A0ABD3Q989"/>
<comment type="caution">
    <text evidence="2">The sequence shown here is derived from an EMBL/GenBank/DDBJ whole genome shotgun (WGS) entry which is preliminary data.</text>
</comment>
<reference evidence="2 3" key="1">
    <citation type="journal article" date="2020" name="G3 (Bethesda)">
        <title>Improved Reference Genome for Cyclotella cryptica CCMP332, a Model for Cell Wall Morphogenesis, Salinity Adaptation, and Lipid Production in Diatoms (Bacillariophyta).</title>
        <authorList>
            <person name="Roberts W.R."/>
            <person name="Downey K.M."/>
            <person name="Ruck E.C."/>
            <person name="Traller J.C."/>
            <person name="Alverson A.J."/>
        </authorList>
    </citation>
    <scope>NUCLEOTIDE SEQUENCE [LARGE SCALE GENOMIC DNA]</scope>
    <source>
        <strain evidence="2 3">CCMP332</strain>
    </source>
</reference>
<evidence type="ECO:0000313" key="2">
    <source>
        <dbReference type="EMBL" id="KAL3796564.1"/>
    </source>
</evidence>
<dbReference type="Proteomes" id="UP001516023">
    <property type="component" value="Unassembled WGS sequence"/>
</dbReference>
<organism evidence="2 3">
    <name type="scientific">Cyclotella cryptica</name>
    <dbReference type="NCBI Taxonomy" id="29204"/>
    <lineage>
        <taxon>Eukaryota</taxon>
        <taxon>Sar</taxon>
        <taxon>Stramenopiles</taxon>
        <taxon>Ochrophyta</taxon>
        <taxon>Bacillariophyta</taxon>
        <taxon>Coscinodiscophyceae</taxon>
        <taxon>Thalassiosirophycidae</taxon>
        <taxon>Stephanodiscales</taxon>
        <taxon>Stephanodiscaceae</taxon>
        <taxon>Cyclotella</taxon>
    </lineage>
</organism>
<proteinExistence type="predicted"/>
<accession>A0ABD3Q989</accession>
<keyword evidence="3" id="KW-1185">Reference proteome</keyword>
<name>A0ABD3Q989_9STRA</name>
<feature type="region of interest" description="Disordered" evidence="1">
    <location>
        <begin position="41"/>
        <end position="73"/>
    </location>
</feature>
<evidence type="ECO:0000313" key="3">
    <source>
        <dbReference type="Proteomes" id="UP001516023"/>
    </source>
</evidence>
<protein>
    <submittedName>
        <fullName evidence="2">Uncharacterized protein</fullName>
    </submittedName>
</protein>
<evidence type="ECO:0000256" key="1">
    <source>
        <dbReference type="SAM" id="MobiDB-lite"/>
    </source>
</evidence>
<gene>
    <name evidence="2" type="ORF">HJC23_009695</name>
</gene>
<sequence>MGSLNFIPRLSDPPLTIFGLREAPTKYSSYLPSRRRITVTSRSLFGQSTQGPSRTPPHNMNSAATPNNSIATR</sequence>
<dbReference type="EMBL" id="JABMIG020000062">
    <property type="protein sequence ID" value="KAL3796564.1"/>
    <property type="molecule type" value="Genomic_DNA"/>
</dbReference>